<reference evidence="1 2" key="1">
    <citation type="submission" date="2021-03" db="EMBL/GenBank/DDBJ databases">
        <title>Metabolic Capacity of the Antarctic Cyanobacterium Phormidium pseudopriestleyi that Sustains Oxygenic Photosynthesis in the Presence of Hydrogen Sulfide.</title>
        <authorList>
            <person name="Lumian J.E."/>
            <person name="Jungblut A.D."/>
            <person name="Dillon M.L."/>
            <person name="Hawes I."/>
            <person name="Doran P.T."/>
            <person name="Mackey T.J."/>
            <person name="Dick G.J."/>
            <person name="Grettenberger C.L."/>
            <person name="Sumner D.Y."/>
        </authorList>
    </citation>
    <scope>NUCLEOTIDE SEQUENCE [LARGE SCALE GENOMIC DNA]</scope>
    <source>
        <strain evidence="1 2">FRX01</strain>
    </source>
</reference>
<name>A0ABS3FKF2_9CYAN</name>
<evidence type="ECO:0000313" key="2">
    <source>
        <dbReference type="Proteomes" id="UP000664844"/>
    </source>
</evidence>
<proteinExistence type="predicted"/>
<organism evidence="1 2">
    <name type="scientific">Phormidium pseudopriestleyi FRX01</name>
    <dbReference type="NCBI Taxonomy" id="1759528"/>
    <lineage>
        <taxon>Bacteria</taxon>
        <taxon>Bacillati</taxon>
        <taxon>Cyanobacteriota</taxon>
        <taxon>Cyanophyceae</taxon>
        <taxon>Oscillatoriophycideae</taxon>
        <taxon>Oscillatoriales</taxon>
        <taxon>Oscillatoriaceae</taxon>
        <taxon>Phormidium</taxon>
    </lineage>
</organism>
<evidence type="ECO:0000313" key="1">
    <source>
        <dbReference type="EMBL" id="MBO0347599.1"/>
    </source>
</evidence>
<dbReference type="EMBL" id="JAFLQW010000013">
    <property type="protein sequence ID" value="MBO0347599.1"/>
    <property type="molecule type" value="Genomic_DNA"/>
</dbReference>
<protein>
    <submittedName>
        <fullName evidence="1">Uncharacterized protein</fullName>
    </submittedName>
</protein>
<dbReference type="RefSeq" id="WP_207086179.1">
    <property type="nucleotide sequence ID" value="NZ_JAFLQW010000013.1"/>
</dbReference>
<sequence length="49" mass="5294">MTPIIFPVSPPENSLGSRSILLSNPAIVESMTQDDSDRGSALLLLYFSL</sequence>
<accession>A0ABS3FKF2</accession>
<comment type="caution">
    <text evidence="1">The sequence shown here is derived from an EMBL/GenBank/DDBJ whole genome shotgun (WGS) entry which is preliminary data.</text>
</comment>
<dbReference type="Proteomes" id="UP000664844">
    <property type="component" value="Unassembled WGS sequence"/>
</dbReference>
<gene>
    <name evidence="1" type="ORF">J0895_00435</name>
</gene>
<keyword evidence="2" id="KW-1185">Reference proteome</keyword>